<dbReference type="PRINTS" id="PR00409">
    <property type="entry name" value="PHDIOXRDTASE"/>
</dbReference>
<keyword evidence="3" id="KW-0001">2Fe-2S</keyword>
<evidence type="ECO:0000259" key="9">
    <source>
        <dbReference type="PROSITE" id="PS51384"/>
    </source>
</evidence>
<evidence type="ECO:0000313" key="10">
    <source>
        <dbReference type="EMBL" id="MBS9534798.1"/>
    </source>
</evidence>
<dbReference type="PROSITE" id="PS51384">
    <property type="entry name" value="FAD_FR"/>
    <property type="match status" value="1"/>
</dbReference>
<dbReference type="Proteomes" id="UP001519535">
    <property type="component" value="Unassembled WGS sequence"/>
</dbReference>
<keyword evidence="2" id="KW-0285">Flavoprotein</keyword>
<feature type="domain" description="FAD-binding FR-type" evidence="9">
    <location>
        <begin position="49"/>
        <end position="151"/>
    </location>
</feature>
<dbReference type="PANTHER" id="PTHR47354:SF1">
    <property type="entry name" value="CARNITINE MONOOXYGENASE REDUCTASE SUBUNIT"/>
    <property type="match status" value="1"/>
</dbReference>
<evidence type="ECO:0000313" key="11">
    <source>
        <dbReference type="Proteomes" id="UP001519535"/>
    </source>
</evidence>
<dbReference type="SUPFAM" id="SSF52343">
    <property type="entry name" value="Ferredoxin reductase-like, C-terminal NADP-linked domain"/>
    <property type="match status" value="1"/>
</dbReference>
<dbReference type="InterPro" id="IPR012675">
    <property type="entry name" value="Beta-grasp_dom_sf"/>
</dbReference>
<dbReference type="Pfam" id="PF00111">
    <property type="entry name" value="Fer2"/>
    <property type="match status" value="1"/>
</dbReference>
<keyword evidence="11" id="KW-1185">Reference proteome</keyword>
<comment type="caution">
    <text evidence="10">The sequence shown here is derived from an EMBL/GenBank/DDBJ whole genome shotgun (WGS) entry which is preliminary data.</text>
</comment>
<dbReference type="PROSITE" id="PS51085">
    <property type="entry name" value="2FE2S_FER_2"/>
    <property type="match status" value="1"/>
</dbReference>
<feature type="domain" description="2Fe-2S ferredoxin-type" evidence="8">
    <location>
        <begin position="268"/>
        <end position="351"/>
    </location>
</feature>
<dbReference type="Gene3D" id="3.40.50.80">
    <property type="entry name" value="Nucleotide-binding domain of ferredoxin-NADP reductase (FNR) module"/>
    <property type="match status" value="1"/>
</dbReference>
<dbReference type="InterPro" id="IPR017927">
    <property type="entry name" value="FAD-bd_FR_type"/>
</dbReference>
<keyword evidence="7" id="KW-0411">Iron-sulfur</keyword>
<dbReference type="SUPFAM" id="SSF63380">
    <property type="entry name" value="Riboflavin synthase domain-like"/>
    <property type="match status" value="1"/>
</dbReference>
<name>A0ABS5RKH4_9MYCO</name>
<evidence type="ECO:0000256" key="2">
    <source>
        <dbReference type="ARBA" id="ARBA00022630"/>
    </source>
</evidence>
<evidence type="ECO:0000256" key="7">
    <source>
        <dbReference type="ARBA" id="ARBA00023014"/>
    </source>
</evidence>
<comment type="cofactor">
    <cofactor evidence="1">
        <name>FAD</name>
        <dbReference type="ChEBI" id="CHEBI:57692"/>
    </cofactor>
</comment>
<protein>
    <submittedName>
        <fullName evidence="10">Oxidoreductase</fullName>
    </submittedName>
</protein>
<dbReference type="InterPro" id="IPR001041">
    <property type="entry name" value="2Fe-2S_ferredoxin-type"/>
</dbReference>
<evidence type="ECO:0000256" key="5">
    <source>
        <dbReference type="ARBA" id="ARBA00023002"/>
    </source>
</evidence>
<gene>
    <name evidence="10" type="ORF">KIH27_14490</name>
</gene>
<dbReference type="SUPFAM" id="SSF54292">
    <property type="entry name" value="2Fe-2S ferredoxin-like"/>
    <property type="match status" value="1"/>
</dbReference>
<sequence length="351" mass="37438">MSAPTAPAGVHVPLSLRACGVAMDAWRRFFVTGQAAPLLARSNPVRYHGFEFAAVVDRKQRITTDVVTLTLRAPDGGPLPSWSPGAHLDVFLPSGRQRQYSLCGDPADRTAYRIAVRRIATGGGGSMEVHDELAEGSAIRIRGPRNAFDLVDATSYLFVAGGIGITPILPMAKTVGDRGQLVYTGRSRASMPLLDELPAGAAIHADDESGPPEIAALIARAEPGAAVYVCGPAPMLAAAHLAMDRLNPTGSLHTERFTPPPVIDGREFDLTLARTGITIRVASDETALDAIRREAPGVSYSCRQGFCRSCRVDVLDGAVQHRDRALTEAERRNQMCTCVSRAAGDHLVIDL</sequence>
<dbReference type="InterPro" id="IPR008333">
    <property type="entry name" value="Cbr1-like_FAD-bd_dom"/>
</dbReference>
<dbReference type="RefSeq" id="WP_214093664.1">
    <property type="nucleotide sequence ID" value="NZ_JAHCLR010000030.1"/>
</dbReference>
<reference evidence="10 11" key="1">
    <citation type="submission" date="2021-05" db="EMBL/GenBank/DDBJ databases">
        <title>Mycobacterium acidophilum sp. nov., an extremely acid-tolerant member of the genus Mycobacterium.</title>
        <authorList>
            <person name="Xia J."/>
        </authorList>
    </citation>
    <scope>NUCLEOTIDE SEQUENCE [LARGE SCALE GENOMIC DNA]</scope>
    <source>
        <strain evidence="10 11">M1</strain>
    </source>
</reference>
<organism evidence="10 11">
    <name type="scientific">Mycolicibacter acidiphilus</name>
    <dbReference type="NCBI Taxonomy" id="2835306"/>
    <lineage>
        <taxon>Bacteria</taxon>
        <taxon>Bacillati</taxon>
        <taxon>Actinomycetota</taxon>
        <taxon>Actinomycetes</taxon>
        <taxon>Mycobacteriales</taxon>
        <taxon>Mycobacteriaceae</taxon>
        <taxon>Mycolicibacter</taxon>
    </lineage>
</organism>
<dbReference type="InterPro" id="IPR017938">
    <property type="entry name" value="Riboflavin_synthase-like_b-brl"/>
</dbReference>
<dbReference type="InterPro" id="IPR039261">
    <property type="entry name" value="FNR_nucleotide-bd"/>
</dbReference>
<dbReference type="EMBL" id="JAHCLR010000030">
    <property type="protein sequence ID" value="MBS9534798.1"/>
    <property type="molecule type" value="Genomic_DNA"/>
</dbReference>
<dbReference type="CDD" id="cd06185">
    <property type="entry name" value="PDR_like"/>
    <property type="match status" value="1"/>
</dbReference>
<keyword evidence="4" id="KW-0479">Metal-binding</keyword>
<proteinExistence type="predicted"/>
<dbReference type="Gene3D" id="2.40.30.10">
    <property type="entry name" value="Translation factors"/>
    <property type="match status" value="1"/>
</dbReference>
<keyword evidence="5" id="KW-0560">Oxidoreductase</keyword>
<dbReference type="InterPro" id="IPR050415">
    <property type="entry name" value="MRET"/>
</dbReference>
<evidence type="ECO:0000256" key="6">
    <source>
        <dbReference type="ARBA" id="ARBA00023004"/>
    </source>
</evidence>
<evidence type="ECO:0000256" key="3">
    <source>
        <dbReference type="ARBA" id="ARBA00022714"/>
    </source>
</evidence>
<keyword evidence="6" id="KW-0408">Iron</keyword>
<evidence type="ECO:0000256" key="4">
    <source>
        <dbReference type="ARBA" id="ARBA00022723"/>
    </source>
</evidence>
<dbReference type="Gene3D" id="3.10.20.30">
    <property type="match status" value="1"/>
</dbReference>
<dbReference type="CDD" id="cd00207">
    <property type="entry name" value="fer2"/>
    <property type="match status" value="1"/>
</dbReference>
<accession>A0ABS5RKH4</accession>
<evidence type="ECO:0000259" key="8">
    <source>
        <dbReference type="PROSITE" id="PS51085"/>
    </source>
</evidence>
<dbReference type="Pfam" id="PF00970">
    <property type="entry name" value="FAD_binding_6"/>
    <property type="match status" value="1"/>
</dbReference>
<dbReference type="PANTHER" id="PTHR47354">
    <property type="entry name" value="NADH OXIDOREDUCTASE HCR"/>
    <property type="match status" value="1"/>
</dbReference>
<dbReference type="InterPro" id="IPR036010">
    <property type="entry name" value="2Fe-2S_ferredoxin-like_sf"/>
</dbReference>
<evidence type="ECO:0000256" key="1">
    <source>
        <dbReference type="ARBA" id="ARBA00001974"/>
    </source>
</evidence>